<dbReference type="HAMAP" id="MF_00902">
    <property type="entry name" value="TatC"/>
    <property type="match status" value="1"/>
</dbReference>
<dbReference type="GO" id="GO:0065002">
    <property type="term" value="P:intracellular protein transmembrane transport"/>
    <property type="evidence" value="ECO:0007669"/>
    <property type="project" value="TreeGrafter"/>
</dbReference>
<feature type="transmembrane region" description="Helical" evidence="7">
    <location>
        <begin position="118"/>
        <end position="140"/>
    </location>
</feature>
<keyword evidence="5 7" id="KW-0811">Translocation</keyword>
<dbReference type="AlphaFoldDB" id="A0A1H5IZ22"/>
<dbReference type="PANTHER" id="PTHR30371">
    <property type="entry name" value="SEC-INDEPENDENT PROTEIN TRANSLOCASE PROTEIN TATC"/>
    <property type="match status" value="1"/>
</dbReference>
<evidence type="ECO:0000256" key="7">
    <source>
        <dbReference type="HAMAP-Rule" id="MF_00902"/>
    </source>
</evidence>
<accession>A0A1H5IZ22</accession>
<evidence type="ECO:0000256" key="8">
    <source>
        <dbReference type="SAM" id="MobiDB-lite"/>
    </source>
</evidence>
<keyword evidence="2 7" id="KW-0812">Transmembrane</keyword>
<feature type="transmembrane region" description="Helical" evidence="7">
    <location>
        <begin position="204"/>
        <end position="222"/>
    </location>
</feature>
<dbReference type="EMBL" id="FNTV01000001">
    <property type="protein sequence ID" value="SEE45111.1"/>
    <property type="molecule type" value="Genomic_DNA"/>
</dbReference>
<protein>
    <recommendedName>
        <fullName evidence="7">Sec-independent protein translocase protein TatC</fullName>
    </recommendedName>
</protein>
<evidence type="ECO:0000313" key="10">
    <source>
        <dbReference type="Proteomes" id="UP000182725"/>
    </source>
</evidence>
<name>A0A1H5IZ22_9MICC</name>
<dbReference type="InterPro" id="IPR002033">
    <property type="entry name" value="TatC"/>
</dbReference>
<keyword evidence="7" id="KW-1003">Cell membrane</keyword>
<feature type="region of interest" description="Disordered" evidence="8">
    <location>
        <begin position="258"/>
        <end position="280"/>
    </location>
</feature>
<dbReference type="NCBIfam" id="TIGR00945">
    <property type="entry name" value="tatC"/>
    <property type="match status" value="1"/>
</dbReference>
<evidence type="ECO:0000256" key="6">
    <source>
        <dbReference type="ARBA" id="ARBA00023136"/>
    </source>
</evidence>
<sequence length="280" mass="30956">MGATKGRKANPEGRMPLKAHLIEARNRLFKSALAMIPGVILGWIIYDPLLFALTQPLRDISHERNIVATLNFQGVTTSFDLKIQIALILGLIIASPVWIYQLWAFITPGLTKKERRYTLSYMFASVPLFLAGIYAGWLIWPNIVKALTSFTPAGSEAANIITALEYLQFAMQLMLFMGAAFLVPVLLFALNAVGIVRGKTYLKAWRFTILGVTIVSAMAAPGSDVMSMFFLAAPLLILYFGAIGLCILNDKRRDRRDAKKVKESESTADVATPSKDLEIL</sequence>
<feature type="transmembrane region" description="Helical" evidence="7">
    <location>
        <begin position="28"/>
        <end position="46"/>
    </location>
</feature>
<feature type="transmembrane region" description="Helical" evidence="7">
    <location>
        <begin position="228"/>
        <end position="248"/>
    </location>
</feature>
<dbReference type="GO" id="GO:0009977">
    <property type="term" value="F:proton motive force dependent protein transmembrane transporter activity"/>
    <property type="evidence" value="ECO:0007669"/>
    <property type="project" value="TreeGrafter"/>
</dbReference>
<gene>
    <name evidence="7" type="primary">tatC</name>
    <name evidence="9" type="ORF">SAMN04489740_1444</name>
</gene>
<keyword evidence="4 7" id="KW-1133">Transmembrane helix</keyword>
<dbReference type="Proteomes" id="UP000182725">
    <property type="component" value="Unassembled WGS sequence"/>
</dbReference>
<feature type="transmembrane region" description="Helical" evidence="7">
    <location>
        <begin position="83"/>
        <end position="106"/>
    </location>
</feature>
<feature type="transmembrane region" description="Helical" evidence="7">
    <location>
        <begin position="169"/>
        <end position="192"/>
    </location>
</feature>
<organism evidence="9 10">
    <name type="scientific">Arthrobacter alpinus</name>
    <dbReference type="NCBI Taxonomy" id="656366"/>
    <lineage>
        <taxon>Bacteria</taxon>
        <taxon>Bacillati</taxon>
        <taxon>Actinomycetota</taxon>
        <taxon>Actinomycetes</taxon>
        <taxon>Micrococcales</taxon>
        <taxon>Micrococcaceae</taxon>
        <taxon>Arthrobacter</taxon>
    </lineage>
</organism>
<evidence type="ECO:0000256" key="5">
    <source>
        <dbReference type="ARBA" id="ARBA00023010"/>
    </source>
</evidence>
<dbReference type="PANTHER" id="PTHR30371:SF0">
    <property type="entry name" value="SEC-INDEPENDENT PROTEIN TRANSLOCASE PROTEIN TATC, CHLOROPLASTIC-RELATED"/>
    <property type="match status" value="1"/>
</dbReference>
<keyword evidence="7" id="KW-0813">Transport</keyword>
<dbReference type="Pfam" id="PF00902">
    <property type="entry name" value="TatC"/>
    <property type="match status" value="1"/>
</dbReference>
<evidence type="ECO:0000256" key="1">
    <source>
        <dbReference type="ARBA" id="ARBA00004141"/>
    </source>
</evidence>
<evidence type="ECO:0000256" key="3">
    <source>
        <dbReference type="ARBA" id="ARBA00022927"/>
    </source>
</evidence>
<reference evidence="9 10" key="1">
    <citation type="submission" date="2016-10" db="EMBL/GenBank/DDBJ databases">
        <authorList>
            <person name="de Groot N.N."/>
        </authorList>
    </citation>
    <scope>NUCLEOTIDE SEQUENCE [LARGE SCALE GENOMIC DNA]</scope>
    <source>
        <strain evidence="9 10">DSM 22274</strain>
    </source>
</reference>
<dbReference type="GO" id="GO:0033281">
    <property type="term" value="C:TAT protein transport complex"/>
    <property type="evidence" value="ECO:0007669"/>
    <property type="project" value="UniProtKB-UniRule"/>
</dbReference>
<evidence type="ECO:0000313" key="9">
    <source>
        <dbReference type="EMBL" id="SEE45111.1"/>
    </source>
</evidence>
<dbReference type="GO" id="GO:0043953">
    <property type="term" value="P:protein transport by the Tat complex"/>
    <property type="evidence" value="ECO:0007669"/>
    <property type="project" value="UniProtKB-UniRule"/>
</dbReference>
<comment type="similarity">
    <text evidence="7">Belongs to the TatC family.</text>
</comment>
<evidence type="ECO:0000256" key="2">
    <source>
        <dbReference type="ARBA" id="ARBA00022692"/>
    </source>
</evidence>
<keyword evidence="6 7" id="KW-0472">Membrane</keyword>
<dbReference type="PRINTS" id="PR01840">
    <property type="entry name" value="TATCFAMILY"/>
</dbReference>
<proteinExistence type="inferred from homology"/>
<evidence type="ECO:0000256" key="4">
    <source>
        <dbReference type="ARBA" id="ARBA00022989"/>
    </source>
</evidence>
<comment type="function">
    <text evidence="7">Part of the twin-arginine translocation (Tat) system that transports large folded proteins containing a characteristic twin-arginine motif in their signal peptide across membranes. Together with TatB, TatC is part of a receptor directly interacting with Tat signal peptides.</text>
</comment>
<comment type="subcellular location">
    <subcellularLocation>
        <location evidence="7">Cell membrane</location>
        <topology evidence="7">Multi-pass membrane protein</topology>
    </subcellularLocation>
    <subcellularLocation>
        <location evidence="1">Membrane</location>
        <topology evidence="1">Multi-pass membrane protein</topology>
    </subcellularLocation>
</comment>
<keyword evidence="3 7" id="KW-0653">Protein transport</keyword>
<comment type="subunit">
    <text evidence="7">The Tat system comprises two distinct complexes: a TatABC complex, containing multiple copies of TatA, TatB and TatC subunits, and a separate TatA complex, containing only TatA subunits. Substrates initially bind to the TatABC complex, which probably triggers association of the separate TatA complex to form the active translocon.</text>
</comment>